<dbReference type="AlphaFoldDB" id="A0A543DY98"/>
<feature type="transmembrane region" description="Helical" evidence="1">
    <location>
        <begin position="113"/>
        <end position="138"/>
    </location>
</feature>
<dbReference type="Proteomes" id="UP000315677">
    <property type="component" value="Unassembled WGS sequence"/>
</dbReference>
<proteinExistence type="predicted"/>
<gene>
    <name evidence="2" type="ORF">FB558_1067</name>
</gene>
<feature type="transmembrane region" description="Helical" evidence="1">
    <location>
        <begin position="150"/>
        <end position="168"/>
    </location>
</feature>
<keyword evidence="1" id="KW-0812">Transmembrane</keyword>
<dbReference type="RefSeq" id="WP_142048630.1">
    <property type="nucleotide sequence ID" value="NZ_VFPA01000001.1"/>
</dbReference>
<evidence type="ECO:0000256" key="1">
    <source>
        <dbReference type="SAM" id="Phobius"/>
    </source>
</evidence>
<accession>A0A543DY98</accession>
<feature type="transmembrane region" description="Helical" evidence="1">
    <location>
        <begin position="199"/>
        <end position="221"/>
    </location>
</feature>
<reference evidence="2 3" key="1">
    <citation type="submission" date="2019-06" db="EMBL/GenBank/DDBJ databases">
        <title>Sequencing the genomes of 1000 actinobacteria strains.</title>
        <authorList>
            <person name="Klenk H.-P."/>
        </authorList>
    </citation>
    <scope>NUCLEOTIDE SEQUENCE [LARGE SCALE GENOMIC DNA]</scope>
    <source>
        <strain evidence="2 3">DSM 45301</strain>
    </source>
</reference>
<name>A0A543DY98_9PSEU</name>
<feature type="transmembrane region" description="Helical" evidence="1">
    <location>
        <begin position="50"/>
        <end position="68"/>
    </location>
</feature>
<evidence type="ECO:0000313" key="2">
    <source>
        <dbReference type="EMBL" id="TQM14305.1"/>
    </source>
</evidence>
<sequence length="301" mass="31278">MRTVLADARRGHPGLYRTAVAMAALSLVTAALVVIDQRTLLGVPLWVKPLKFSVSIMLYTATLAWMLSRLPGRGMRRTGWVIVAALVVEQVIIVGQAARGVRSHFNDDTPFDALLFGVMGATITLLWLLTVAVALRFLREPSTDRVTTSAVRLGLLVGLLGMAVGFLMPPNGAHAVGVADGGPGLPFVGWSTTGGDLRIGHFVGMHALQLLPLLAAGLAALRHRLDETARLRVVRVAAAGYGALVVLVTWQALRGQPLLAPDAPTLAALAVVVLGTAGGLAAALLGAARRAATGPTPTAAA</sequence>
<dbReference type="OrthoDB" id="343560at2"/>
<keyword evidence="1" id="KW-0472">Membrane</keyword>
<comment type="caution">
    <text evidence="2">The sequence shown here is derived from an EMBL/GenBank/DDBJ whole genome shotgun (WGS) entry which is preliminary data.</text>
</comment>
<keyword evidence="1" id="KW-1133">Transmembrane helix</keyword>
<feature type="transmembrane region" description="Helical" evidence="1">
    <location>
        <begin position="233"/>
        <end position="253"/>
    </location>
</feature>
<feature type="transmembrane region" description="Helical" evidence="1">
    <location>
        <begin position="265"/>
        <end position="285"/>
    </location>
</feature>
<keyword evidence="3" id="KW-1185">Reference proteome</keyword>
<evidence type="ECO:0000313" key="3">
    <source>
        <dbReference type="Proteomes" id="UP000315677"/>
    </source>
</evidence>
<feature type="transmembrane region" description="Helical" evidence="1">
    <location>
        <begin position="15"/>
        <end position="35"/>
    </location>
</feature>
<dbReference type="EMBL" id="VFPA01000001">
    <property type="protein sequence ID" value="TQM14305.1"/>
    <property type="molecule type" value="Genomic_DNA"/>
</dbReference>
<organism evidence="2 3">
    <name type="scientific">Pseudonocardia kunmingensis</name>
    <dbReference type="NCBI Taxonomy" id="630975"/>
    <lineage>
        <taxon>Bacteria</taxon>
        <taxon>Bacillati</taxon>
        <taxon>Actinomycetota</taxon>
        <taxon>Actinomycetes</taxon>
        <taxon>Pseudonocardiales</taxon>
        <taxon>Pseudonocardiaceae</taxon>
        <taxon>Pseudonocardia</taxon>
    </lineage>
</organism>
<protein>
    <submittedName>
        <fullName evidence="2">Uncharacterized protein</fullName>
    </submittedName>
</protein>
<feature type="transmembrane region" description="Helical" evidence="1">
    <location>
        <begin position="80"/>
        <end position="101"/>
    </location>
</feature>